<sequence length="69" mass="7089">MTTMAIRMEGRMVHGKGGKGGNGGGGGKGGDKGGAMARVTGKEMVFIHSSTSCHCIDYITLATFHQLCS</sequence>
<evidence type="ECO:0000256" key="1">
    <source>
        <dbReference type="SAM" id="MobiDB-lite"/>
    </source>
</evidence>
<dbReference type="EMBL" id="SKCS01000108">
    <property type="protein sequence ID" value="TNN16667.1"/>
    <property type="molecule type" value="Genomic_DNA"/>
</dbReference>
<accession>A0A4Z2DJS9</accession>
<evidence type="ECO:0000313" key="2">
    <source>
        <dbReference type="EMBL" id="TNN16667.1"/>
    </source>
</evidence>
<name>A0A4Z2DJS9_SCHJA</name>
<organism evidence="2 3">
    <name type="scientific">Schistosoma japonicum</name>
    <name type="common">Blood fluke</name>
    <dbReference type="NCBI Taxonomy" id="6182"/>
    <lineage>
        <taxon>Eukaryota</taxon>
        <taxon>Metazoa</taxon>
        <taxon>Spiralia</taxon>
        <taxon>Lophotrochozoa</taxon>
        <taxon>Platyhelminthes</taxon>
        <taxon>Trematoda</taxon>
        <taxon>Digenea</taxon>
        <taxon>Strigeidida</taxon>
        <taxon>Schistosomatoidea</taxon>
        <taxon>Schistosomatidae</taxon>
        <taxon>Schistosoma</taxon>
    </lineage>
</organism>
<feature type="compositionally biased region" description="Gly residues" evidence="1">
    <location>
        <begin position="18"/>
        <end position="28"/>
    </location>
</feature>
<gene>
    <name evidence="2" type="ORF">EWB00_000215</name>
</gene>
<dbReference type="Proteomes" id="UP000311919">
    <property type="component" value="Unassembled WGS sequence"/>
</dbReference>
<comment type="caution">
    <text evidence="2">The sequence shown here is derived from an EMBL/GenBank/DDBJ whole genome shotgun (WGS) entry which is preliminary data.</text>
</comment>
<feature type="region of interest" description="Disordered" evidence="1">
    <location>
        <begin position="1"/>
        <end position="34"/>
    </location>
</feature>
<dbReference type="AlphaFoldDB" id="A0A4Z2DJS9"/>
<evidence type="ECO:0000313" key="3">
    <source>
        <dbReference type="Proteomes" id="UP000311919"/>
    </source>
</evidence>
<keyword evidence="3" id="KW-1185">Reference proteome</keyword>
<protein>
    <submittedName>
        <fullName evidence="2">Uncharacterized protein</fullName>
    </submittedName>
</protein>
<proteinExistence type="predicted"/>
<reference evidence="2 3" key="1">
    <citation type="submission" date="2019-03" db="EMBL/GenBank/DDBJ databases">
        <title>An improved genome assembly of the fluke Schistosoma japonicum.</title>
        <authorList>
            <person name="Hu W."/>
            <person name="Luo F."/>
            <person name="Yin M."/>
            <person name="Mo X."/>
            <person name="Sun C."/>
            <person name="Wu Q."/>
            <person name="Zhu B."/>
            <person name="Xiang M."/>
            <person name="Wang J."/>
            <person name="Wang Y."/>
            <person name="Zhang T."/>
            <person name="Xu B."/>
            <person name="Zheng H."/>
            <person name="Feng Z."/>
        </authorList>
    </citation>
    <scope>NUCLEOTIDE SEQUENCE [LARGE SCALE GENOMIC DNA]</scope>
    <source>
        <strain evidence="2">HuSjv2</strain>
        <tissue evidence="2">Worms</tissue>
    </source>
</reference>